<gene>
    <name evidence="1" type="ORF">E1A91_A05G311500v1</name>
</gene>
<dbReference type="Proteomes" id="UP000323597">
    <property type="component" value="Chromosome A05"/>
</dbReference>
<evidence type="ECO:0000313" key="2">
    <source>
        <dbReference type="Proteomes" id="UP000323597"/>
    </source>
</evidence>
<dbReference type="AlphaFoldDB" id="A0A5D2ZFT1"/>
<protein>
    <submittedName>
        <fullName evidence="1">Uncharacterized protein</fullName>
    </submittedName>
</protein>
<accession>A0A5D2ZFT1</accession>
<organism evidence="1 2">
    <name type="scientific">Gossypium mustelinum</name>
    <name type="common">Cotton</name>
    <name type="synonym">Gossypium caicoense</name>
    <dbReference type="NCBI Taxonomy" id="34275"/>
    <lineage>
        <taxon>Eukaryota</taxon>
        <taxon>Viridiplantae</taxon>
        <taxon>Streptophyta</taxon>
        <taxon>Embryophyta</taxon>
        <taxon>Tracheophyta</taxon>
        <taxon>Spermatophyta</taxon>
        <taxon>Magnoliopsida</taxon>
        <taxon>eudicotyledons</taxon>
        <taxon>Gunneridae</taxon>
        <taxon>Pentapetalae</taxon>
        <taxon>rosids</taxon>
        <taxon>malvids</taxon>
        <taxon>Malvales</taxon>
        <taxon>Malvaceae</taxon>
        <taxon>Malvoideae</taxon>
        <taxon>Gossypium</taxon>
    </lineage>
</organism>
<sequence>LPKICSLCYLLVHQNLPLSFQSGFLAHSSVTPPPILAVQLSILQPSRRSVISRVKHSIKLDLYNRFWTFCVRSAPVE</sequence>
<keyword evidence="2" id="KW-1185">Reference proteome</keyword>
<name>A0A5D2ZFT1_GOSMU</name>
<dbReference type="EMBL" id="CM017640">
    <property type="protein sequence ID" value="TYJ36511.1"/>
    <property type="molecule type" value="Genomic_DNA"/>
</dbReference>
<proteinExistence type="predicted"/>
<evidence type="ECO:0000313" key="1">
    <source>
        <dbReference type="EMBL" id="TYJ36511.1"/>
    </source>
</evidence>
<feature type="non-terminal residue" evidence="1">
    <location>
        <position position="1"/>
    </location>
</feature>
<reference evidence="1 2" key="1">
    <citation type="submission" date="2019-07" db="EMBL/GenBank/DDBJ databases">
        <title>WGS assembly of Gossypium mustelinum.</title>
        <authorList>
            <person name="Chen Z.J."/>
            <person name="Sreedasyam A."/>
            <person name="Ando A."/>
            <person name="Song Q."/>
            <person name="De L."/>
            <person name="Hulse-Kemp A."/>
            <person name="Ding M."/>
            <person name="Ye W."/>
            <person name="Kirkbride R."/>
            <person name="Jenkins J."/>
            <person name="Plott C."/>
            <person name="Lovell J."/>
            <person name="Lin Y.-M."/>
            <person name="Vaughn R."/>
            <person name="Liu B."/>
            <person name="Li W."/>
            <person name="Simpson S."/>
            <person name="Scheffler B."/>
            <person name="Saski C."/>
            <person name="Grover C."/>
            <person name="Hu G."/>
            <person name="Conover J."/>
            <person name="Carlson J."/>
            <person name="Shu S."/>
            <person name="Boston L."/>
            <person name="Williams M."/>
            <person name="Peterson D."/>
            <person name="Mcgee K."/>
            <person name="Jones D."/>
            <person name="Wendel J."/>
            <person name="Stelly D."/>
            <person name="Grimwood J."/>
            <person name="Schmutz J."/>
        </authorList>
    </citation>
    <scope>NUCLEOTIDE SEQUENCE [LARGE SCALE GENOMIC DNA]</scope>
    <source>
        <strain evidence="1">1408120.09</strain>
    </source>
</reference>